<protein>
    <submittedName>
        <fullName evidence="2">Uncharacterized protein</fullName>
    </submittedName>
</protein>
<proteinExistence type="predicted"/>
<evidence type="ECO:0000313" key="2">
    <source>
        <dbReference type="EMBL" id="MBB5020674.1"/>
    </source>
</evidence>
<dbReference type="EMBL" id="JACHHY010000080">
    <property type="protein sequence ID" value="MBB5020674.1"/>
    <property type="molecule type" value="Genomic_DNA"/>
</dbReference>
<sequence length="107" mass="11405">MGIDAECWKSGRSETDNSMGDAPIASISVDDASTTQSGDEVIAQRQVEVFCHSEECQVMAGKLCWIAYPKRDSACNVSLGSRDLKKVEQLPLAQLGGNQDALLSAAV</sequence>
<gene>
    <name evidence="2" type="ORF">HNQ59_003999</name>
</gene>
<keyword evidence="3" id="KW-1185">Reference proteome</keyword>
<dbReference type="Proteomes" id="UP000575898">
    <property type="component" value="Unassembled WGS sequence"/>
</dbReference>
<reference evidence="2 3" key="1">
    <citation type="submission" date="2020-08" db="EMBL/GenBank/DDBJ databases">
        <title>Genomic Encyclopedia of Type Strains, Phase IV (KMG-IV): sequencing the most valuable type-strain genomes for metagenomic binning, comparative biology and taxonomic classification.</title>
        <authorList>
            <person name="Goeker M."/>
        </authorList>
    </citation>
    <scope>NUCLEOTIDE SEQUENCE [LARGE SCALE GENOMIC DNA]</scope>
    <source>
        <strain evidence="2 3">DSM 27165</strain>
    </source>
</reference>
<dbReference type="AlphaFoldDB" id="A0A840MNH4"/>
<feature type="compositionally biased region" description="Basic and acidic residues" evidence="1">
    <location>
        <begin position="1"/>
        <end position="15"/>
    </location>
</feature>
<evidence type="ECO:0000256" key="1">
    <source>
        <dbReference type="SAM" id="MobiDB-lite"/>
    </source>
</evidence>
<feature type="region of interest" description="Disordered" evidence="1">
    <location>
        <begin position="1"/>
        <end position="24"/>
    </location>
</feature>
<accession>A0A840MNH4</accession>
<evidence type="ECO:0000313" key="3">
    <source>
        <dbReference type="Proteomes" id="UP000575898"/>
    </source>
</evidence>
<name>A0A840MNH4_9PROT</name>
<comment type="caution">
    <text evidence="2">The sequence shown here is derived from an EMBL/GenBank/DDBJ whole genome shotgun (WGS) entry which is preliminary data.</text>
</comment>
<organism evidence="2 3">
    <name type="scientific">Chitinivorax tropicus</name>
    <dbReference type="NCBI Taxonomy" id="714531"/>
    <lineage>
        <taxon>Bacteria</taxon>
        <taxon>Pseudomonadati</taxon>
        <taxon>Pseudomonadota</taxon>
        <taxon>Betaproteobacteria</taxon>
        <taxon>Chitinivorax</taxon>
    </lineage>
</organism>